<evidence type="ECO:0000313" key="4">
    <source>
        <dbReference type="Proteomes" id="UP000002318"/>
    </source>
</evidence>
<evidence type="ECO:0000256" key="1">
    <source>
        <dbReference type="SAM" id="Phobius"/>
    </source>
</evidence>
<feature type="transmembrane region" description="Helical" evidence="1">
    <location>
        <begin position="154"/>
        <end position="173"/>
    </location>
</feature>
<dbReference type="STRING" id="573413.Spirs_2577"/>
<evidence type="ECO:0000313" key="3">
    <source>
        <dbReference type="EMBL" id="ADK81687.1"/>
    </source>
</evidence>
<dbReference type="SUPFAM" id="SSF103481">
    <property type="entry name" value="Multidrug resistance efflux transporter EmrE"/>
    <property type="match status" value="2"/>
</dbReference>
<feature type="transmembrane region" description="Helical" evidence="1">
    <location>
        <begin position="38"/>
        <end position="60"/>
    </location>
</feature>
<gene>
    <name evidence="3" type="ordered locus">Spirs_2577</name>
</gene>
<organism evidence="3 4">
    <name type="scientific">Sediminispirochaeta smaragdinae (strain DSM 11293 / JCM 15392 / SEBR 4228)</name>
    <name type="common">Spirochaeta smaragdinae</name>
    <dbReference type="NCBI Taxonomy" id="573413"/>
    <lineage>
        <taxon>Bacteria</taxon>
        <taxon>Pseudomonadati</taxon>
        <taxon>Spirochaetota</taxon>
        <taxon>Spirochaetia</taxon>
        <taxon>Spirochaetales</taxon>
        <taxon>Spirochaetaceae</taxon>
        <taxon>Sediminispirochaeta</taxon>
    </lineage>
</organism>
<feature type="transmembrane region" description="Helical" evidence="1">
    <location>
        <begin position="130"/>
        <end position="148"/>
    </location>
</feature>
<dbReference type="AlphaFoldDB" id="E1R4E6"/>
<dbReference type="Pfam" id="PF00892">
    <property type="entry name" value="EamA"/>
    <property type="match status" value="2"/>
</dbReference>
<keyword evidence="1" id="KW-1133">Transmembrane helix</keyword>
<dbReference type="HOGENOM" id="CLU_032828_2_3_12"/>
<feature type="transmembrane region" description="Helical" evidence="1">
    <location>
        <begin position="81"/>
        <end position="100"/>
    </location>
</feature>
<feature type="transmembrane region" description="Helical" evidence="1">
    <location>
        <begin position="286"/>
        <end position="305"/>
    </location>
</feature>
<accession>E1R4E6</accession>
<keyword evidence="1" id="KW-0472">Membrane</keyword>
<reference evidence="3 4" key="1">
    <citation type="journal article" date="2010" name="Stand. Genomic Sci.">
        <title>Complete genome sequence of Spirochaeta smaragdinae type strain (SEBR 4228).</title>
        <authorList>
            <person name="Mavromatis K."/>
            <person name="Yasawong M."/>
            <person name="Chertkov O."/>
            <person name="Lapidus A."/>
            <person name="Lucas S."/>
            <person name="Nolan M."/>
            <person name="Del Rio T.G."/>
            <person name="Tice H."/>
            <person name="Cheng J.F."/>
            <person name="Pitluck S."/>
            <person name="Liolios K."/>
            <person name="Ivanova N."/>
            <person name="Tapia R."/>
            <person name="Han C."/>
            <person name="Bruce D."/>
            <person name="Goodwin L."/>
            <person name="Pati A."/>
            <person name="Chen A."/>
            <person name="Palaniappan K."/>
            <person name="Land M."/>
            <person name="Hauser L."/>
            <person name="Chang Y.J."/>
            <person name="Jeffries C.D."/>
            <person name="Detter J.C."/>
            <person name="Rohde M."/>
            <person name="Brambilla E."/>
            <person name="Spring S."/>
            <person name="Goker M."/>
            <person name="Sikorski J."/>
            <person name="Woyke T."/>
            <person name="Bristow J."/>
            <person name="Eisen J.A."/>
            <person name="Markowitz V."/>
            <person name="Hugenholtz P."/>
            <person name="Klenk H.P."/>
            <person name="Kyrpides N.C."/>
        </authorList>
    </citation>
    <scope>NUCLEOTIDE SEQUENCE [LARGE SCALE GENOMIC DNA]</scope>
    <source>
        <strain evidence="4">DSM 11293 / JCM 15392 / SEBR 4228</strain>
    </source>
</reference>
<dbReference type="InterPro" id="IPR037185">
    <property type="entry name" value="EmrE-like"/>
</dbReference>
<feature type="transmembrane region" description="Helical" evidence="1">
    <location>
        <begin position="185"/>
        <end position="208"/>
    </location>
</feature>
<feature type="transmembrane region" description="Helical" evidence="1">
    <location>
        <begin position="106"/>
        <end position="123"/>
    </location>
</feature>
<dbReference type="InterPro" id="IPR000620">
    <property type="entry name" value="EamA_dom"/>
</dbReference>
<protein>
    <recommendedName>
        <fullName evidence="2">EamA domain-containing protein</fullName>
    </recommendedName>
</protein>
<dbReference type="GO" id="GO:0016020">
    <property type="term" value="C:membrane"/>
    <property type="evidence" value="ECO:0007669"/>
    <property type="project" value="InterPro"/>
</dbReference>
<dbReference type="eggNOG" id="COG0697">
    <property type="taxonomic scope" value="Bacteria"/>
</dbReference>
<proteinExistence type="predicted"/>
<dbReference type="KEGG" id="ssm:Spirs_2577"/>
<feature type="transmembrane region" description="Helical" evidence="1">
    <location>
        <begin position="228"/>
        <end position="248"/>
    </location>
</feature>
<dbReference type="EMBL" id="CP002116">
    <property type="protein sequence ID" value="ADK81687.1"/>
    <property type="molecule type" value="Genomic_DNA"/>
</dbReference>
<feature type="transmembrane region" description="Helical" evidence="1">
    <location>
        <begin position="260"/>
        <end position="280"/>
    </location>
</feature>
<feature type="transmembrane region" description="Helical" evidence="1">
    <location>
        <begin position="12"/>
        <end position="32"/>
    </location>
</feature>
<name>E1R4E6_SEDSS</name>
<keyword evidence="1" id="KW-0812">Transmembrane</keyword>
<dbReference type="PANTHER" id="PTHR22911">
    <property type="entry name" value="ACYL-MALONYL CONDENSING ENZYME-RELATED"/>
    <property type="match status" value="1"/>
</dbReference>
<dbReference type="Proteomes" id="UP000002318">
    <property type="component" value="Chromosome"/>
</dbReference>
<evidence type="ECO:0000259" key="2">
    <source>
        <dbReference type="Pfam" id="PF00892"/>
    </source>
</evidence>
<keyword evidence="4" id="KW-1185">Reference proteome</keyword>
<dbReference type="PANTHER" id="PTHR22911:SF103">
    <property type="entry name" value="BLR2811 PROTEIN"/>
    <property type="match status" value="1"/>
</dbReference>
<dbReference type="OrthoDB" id="597549at2"/>
<sequence>MITNKGTTGSNFKGVAFLVLALFIISMQSIAVKGLGGGYPVLEMVIFRNLVALPFTLFFLRGEGIKGLPKTKRFRLHFTRGIFLFISYTTYMMGLVALPLAQVESIRFSGPIMITVLSVFILGEKVEFRRWVVLIIGFLGVLLIVQPGSATFNVGAIFILISVLFYAFTVITTRKLQTTESSASMAFFSSLVYLFAATAIVPITLAVGEIPNANPSVAFLFAKWSLPSLRDGIIMGGLGLVWAAWTYFMARAYSLAQASMIASFEYLSLPINTLWGFLFWREIPTWTTLAGAFLILCSGMVVLYLDKKNRESIN</sequence>
<feature type="domain" description="EamA" evidence="2">
    <location>
        <begin position="154"/>
        <end position="303"/>
    </location>
</feature>
<dbReference type="RefSeq" id="WP_013255149.1">
    <property type="nucleotide sequence ID" value="NC_014364.1"/>
</dbReference>
<feature type="domain" description="EamA" evidence="2">
    <location>
        <begin position="13"/>
        <end position="145"/>
    </location>
</feature>